<keyword evidence="7" id="KW-1185">Reference proteome</keyword>
<feature type="domain" description="PIN" evidence="5">
    <location>
        <begin position="5"/>
        <end position="120"/>
    </location>
</feature>
<evidence type="ECO:0000256" key="1">
    <source>
        <dbReference type="ARBA" id="ARBA00022722"/>
    </source>
</evidence>
<evidence type="ECO:0000256" key="2">
    <source>
        <dbReference type="ARBA" id="ARBA00022723"/>
    </source>
</evidence>
<keyword evidence="1" id="KW-0540">Nuclease</keyword>
<keyword evidence="2" id="KW-0479">Metal-binding</keyword>
<dbReference type="RefSeq" id="WP_073186775.1">
    <property type="nucleotide sequence ID" value="NZ_FQZG01000020.1"/>
</dbReference>
<dbReference type="STRING" id="1123357.SAMN02745244_01349"/>
<dbReference type="GO" id="GO:0046872">
    <property type="term" value="F:metal ion binding"/>
    <property type="evidence" value="ECO:0007669"/>
    <property type="project" value="UniProtKB-KW"/>
</dbReference>
<evidence type="ECO:0000256" key="3">
    <source>
        <dbReference type="ARBA" id="ARBA00022801"/>
    </source>
</evidence>
<evidence type="ECO:0000313" key="7">
    <source>
        <dbReference type="Proteomes" id="UP000184512"/>
    </source>
</evidence>
<dbReference type="InterPro" id="IPR002716">
    <property type="entry name" value="PIN_dom"/>
</dbReference>
<dbReference type="OrthoDB" id="1525146at2"/>
<proteinExistence type="predicted"/>
<dbReference type="InterPro" id="IPR029060">
    <property type="entry name" value="PIN-like_dom_sf"/>
</dbReference>
<protein>
    <submittedName>
        <fullName evidence="6">Predicted nucleic acid-binding protein, contains PIN domain</fullName>
    </submittedName>
</protein>
<dbReference type="GO" id="GO:0004518">
    <property type="term" value="F:nuclease activity"/>
    <property type="evidence" value="ECO:0007669"/>
    <property type="project" value="UniProtKB-KW"/>
</dbReference>
<sequence length="132" mass="14628">MSRFLLDTSVAALLLYGHSPSAAKWFDTETKKDDSAILASRLLRTELTRVLRRDGIPVRGRDEIIDHLYLIPLTEAVLAEAEAIVPHIKTLDAIHLASLIHTGLDAIVVTHDATMKQVAELIGYETFDPIET</sequence>
<dbReference type="SUPFAM" id="SSF88723">
    <property type="entry name" value="PIN domain-like"/>
    <property type="match status" value="1"/>
</dbReference>
<reference evidence="6 7" key="1">
    <citation type="submission" date="2016-11" db="EMBL/GenBank/DDBJ databases">
        <authorList>
            <person name="Jaros S."/>
            <person name="Januszkiewicz K."/>
            <person name="Wedrychowicz H."/>
        </authorList>
    </citation>
    <scope>NUCLEOTIDE SEQUENCE [LARGE SCALE GENOMIC DNA]</scope>
    <source>
        <strain evidence="6 7">DSM 12906</strain>
    </source>
</reference>
<accession>A0A1M6F596</accession>
<dbReference type="Proteomes" id="UP000184512">
    <property type="component" value="Unassembled WGS sequence"/>
</dbReference>
<gene>
    <name evidence="6" type="ORF">SAMN02745244_01349</name>
</gene>
<evidence type="ECO:0000259" key="5">
    <source>
        <dbReference type="Pfam" id="PF01850"/>
    </source>
</evidence>
<organism evidence="6 7">
    <name type="scientific">Tessaracoccus bendigoensis DSM 12906</name>
    <dbReference type="NCBI Taxonomy" id="1123357"/>
    <lineage>
        <taxon>Bacteria</taxon>
        <taxon>Bacillati</taxon>
        <taxon>Actinomycetota</taxon>
        <taxon>Actinomycetes</taxon>
        <taxon>Propionibacteriales</taxon>
        <taxon>Propionibacteriaceae</taxon>
        <taxon>Tessaracoccus</taxon>
    </lineage>
</organism>
<dbReference type="EMBL" id="FQZG01000020">
    <property type="protein sequence ID" value="SHI92877.1"/>
    <property type="molecule type" value="Genomic_DNA"/>
</dbReference>
<dbReference type="GO" id="GO:0016787">
    <property type="term" value="F:hydrolase activity"/>
    <property type="evidence" value="ECO:0007669"/>
    <property type="project" value="UniProtKB-KW"/>
</dbReference>
<name>A0A1M6F596_9ACTN</name>
<dbReference type="Pfam" id="PF01850">
    <property type="entry name" value="PIN"/>
    <property type="match status" value="1"/>
</dbReference>
<evidence type="ECO:0000313" key="6">
    <source>
        <dbReference type="EMBL" id="SHI92877.1"/>
    </source>
</evidence>
<dbReference type="Gene3D" id="3.40.50.1010">
    <property type="entry name" value="5'-nuclease"/>
    <property type="match status" value="1"/>
</dbReference>
<dbReference type="AlphaFoldDB" id="A0A1M6F596"/>
<evidence type="ECO:0000256" key="4">
    <source>
        <dbReference type="ARBA" id="ARBA00022842"/>
    </source>
</evidence>
<keyword evidence="3" id="KW-0378">Hydrolase</keyword>
<keyword evidence="4" id="KW-0460">Magnesium</keyword>